<dbReference type="InterPro" id="IPR017938">
    <property type="entry name" value="Riboflavin_synthase-like_b-brl"/>
</dbReference>
<dbReference type="PROSITE" id="PS51384">
    <property type="entry name" value="FAD_FR"/>
    <property type="match status" value="1"/>
</dbReference>
<keyword evidence="3" id="KW-1133">Transmembrane helix</keyword>
<dbReference type="CDD" id="cd06186">
    <property type="entry name" value="NOX_Duox_like_FAD_NADP"/>
    <property type="match status" value="1"/>
</dbReference>
<dbReference type="AlphaFoldDB" id="A0A5N6LFT6"/>
<feature type="compositionally biased region" description="Basic and acidic residues" evidence="2">
    <location>
        <begin position="18"/>
        <end position="28"/>
    </location>
</feature>
<feature type="domain" description="FAD-binding FR-type" evidence="4">
    <location>
        <begin position="311"/>
        <end position="415"/>
    </location>
</feature>
<organism evidence="5 6">
    <name type="scientific">Mikania micrantha</name>
    <name type="common">bitter vine</name>
    <dbReference type="NCBI Taxonomy" id="192012"/>
    <lineage>
        <taxon>Eukaryota</taxon>
        <taxon>Viridiplantae</taxon>
        <taxon>Streptophyta</taxon>
        <taxon>Embryophyta</taxon>
        <taxon>Tracheophyta</taxon>
        <taxon>Spermatophyta</taxon>
        <taxon>Magnoliopsida</taxon>
        <taxon>eudicotyledons</taxon>
        <taxon>Gunneridae</taxon>
        <taxon>Pentapetalae</taxon>
        <taxon>asterids</taxon>
        <taxon>campanulids</taxon>
        <taxon>Asterales</taxon>
        <taxon>Asteraceae</taxon>
        <taxon>Asteroideae</taxon>
        <taxon>Heliantheae alliance</taxon>
        <taxon>Eupatorieae</taxon>
        <taxon>Mikania</taxon>
    </lineage>
</organism>
<dbReference type="InterPro" id="IPR050369">
    <property type="entry name" value="RBOH/FRE"/>
</dbReference>
<dbReference type="Proteomes" id="UP000326396">
    <property type="component" value="Unassembled WGS sequence"/>
</dbReference>
<evidence type="ECO:0000256" key="2">
    <source>
        <dbReference type="SAM" id="MobiDB-lite"/>
    </source>
</evidence>
<reference evidence="5 6" key="1">
    <citation type="submission" date="2019-05" db="EMBL/GenBank/DDBJ databases">
        <title>Mikania micrantha, genome provides insights into the molecular mechanism of rapid growth.</title>
        <authorList>
            <person name="Liu B."/>
        </authorList>
    </citation>
    <scope>NUCLEOTIDE SEQUENCE [LARGE SCALE GENOMIC DNA]</scope>
    <source>
        <strain evidence="5">NLD-2019</strain>
        <tissue evidence="5">Leaf</tissue>
    </source>
</reference>
<dbReference type="OrthoDB" id="167398at2759"/>
<name>A0A5N6LFT6_9ASTR</name>
<dbReference type="PANTHER" id="PTHR11972">
    <property type="entry name" value="NADPH OXIDASE"/>
    <property type="match status" value="1"/>
</dbReference>
<dbReference type="InterPro" id="IPR017927">
    <property type="entry name" value="FAD-bd_FR_type"/>
</dbReference>
<dbReference type="InterPro" id="IPR013121">
    <property type="entry name" value="Fe_red_NAD-bd_6"/>
</dbReference>
<keyword evidence="3" id="KW-0812">Transmembrane</keyword>
<dbReference type="GO" id="GO:0005886">
    <property type="term" value="C:plasma membrane"/>
    <property type="evidence" value="ECO:0007669"/>
    <property type="project" value="TreeGrafter"/>
</dbReference>
<proteinExistence type="predicted"/>
<protein>
    <recommendedName>
        <fullName evidence="4">FAD-binding FR-type domain-containing protein</fullName>
    </recommendedName>
</protein>
<dbReference type="EMBL" id="SZYD01000982">
    <property type="protein sequence ID" value="KAD1196184.1"/>
    <property type="molecule type" value="Genomic_DNA"/>
</dbReference>
<keyword evidence="6" id="KW-1185">Reference proteome</keyword>
<gene>
    <name evidence="5" type="ORF">E3N88_43170</name>
</gene>
<evidence type="ECO:0000313" key="6">
    <source>
        <dbReference type="Proteomes" id="UP000326396"/>
    </source>
</evidence>
<evidence type="ECO:0000256" key="1">
    <source>
        <dbReference type="ARBA" id="ARBA00023002"/>
    </source>
</evidence>
<dbReference type="PANTHER" id="PTHR11972:SF195">
    <property type="entry name" value="CYTOCHROME B245, HEAVY CHAIN-RELATED"/>
    <property type="match status" value="1"/>
</dbReference>
<keyword evidence="1" id="KW-0560">Oxidoreductase</keyword>
<dbReference type="SUPFAM" id="SSF63380">
    <property type="entry name" value="Riboflavin synthase domain-like"/>
    <property type="match status" value="1"/>
</dbReference>
<feature type="region of interest" description="Disordered" evidence="2">
    <location>
        <begin position="1"/>
        <end position="36"/>
    </location>
</feature>
<sequence length="664" mass="74467">MECGKPPSGARKMKKKQVKDESDRIKQAEKKKRRLEKALATSAAIISELEKKKQLKKEEQKRLDEEGAAIAEAVALQVLIGEDTDDTCSRVNYRQQVHHNQNEELGWIFNANGGSICQWNGYGSGENGSFVRGDVMSAAGLIAGLQIADDEDVNAFMFNRMVSDPLSDLLDLKILWVETNFTTTSVDDSTDNHGDFLGLPDDMGHDAYKYILATLAATREYYSLHSPNPLDCSFGMHTPSSRKQAFPSFNQSKVGSEARQHGINARTCWLKRSLKLVSLKQMLKWEKIGISNVAGEVGLLTGLDRMLRLLQSQQKVRLVSARVLPCQAVELNFSKTPGLNYNPMSSIFVNVPKISKLQWHPFTITSSSNLEPEKLSVVIKSEGNWSKRLYEELSLPSINHLQVSVEGPYGPATTHFHKYEKLVMFSGGSGITPFISIIRELVHIANDPNTTNKTPQVILVSAFKKSLDLGILDLLLPVSGPNHDISRLRLKIHAYITQESRPSRPMTENQQVYRTVWFKPSALDSPISATLGRNTWLWQGMIIVWFSVISLSIVAVVTQVYIYPIDHNTNRIFSYTIRSILNMLIICMSVAITIIIAFLWNKKKNSTEMKQINVTEEQSPVTSPGMSSLYYNADREIESLPDKSFAGCIKVHGEERPDFKSKQT</sequence>
<dbReference type="Pfam" id="PF08030">
    <property type="entry name" value="NAD_binding_6"/>
    <property type="match status" value="1"/>
</dbReference>
<dbReference type="SUPFAM" id="SSF52343">
    <property type="entry name" value="Ferredoxin reductase-like, C-terminal NADP-linked domain"/>
    <property type="match status" value="1"/>
</dbReference>
<dbReference type="Pfam" id="PF08022">
    <property type="entry name" value="FAD_binding_8"/>
    <property type="match status" value="1"/>
</dbReference>
<keyword evidence="3" id="KW-0472">Membrane</keyword>
<dbReference type="Gene3D" id="3.40.50.80">
    <property type="entry name" value="Nucleotide-binding domain of ferredoxin-NADP reductase (FNR) module"/>
    <property type="match status" value="1"/>
</dbReference>
<evidence type="ECO:0000313" key="5">
    <source>
        <dbReference type="EMBL" id="KAD1196184.1"/>
    </source>
</evidence>
<feature type="transmembrane region" description="Helical" evidence="3">
    <location>
        <begin position="575"/>
        <end position="600"/>
    </location>
</feature>
<dbReference type="InterPro" id="IPR039261">
    <property type="entry name" value="FNR_nucleotide-bd"/>
</dbReference>
<dbReference type="InterPro" id="IPR013112">
    <property type="entry name" value="FAD-bd_8"/>
</dbReference>
<feature type="transmembrane region" description="Helical" evidence="3">
    <location>
        <begin position="536"/>
        <end position="563"/>
    </location>
</feature>
<dbReference type="GO" id="GO:0000293">
    <property type="term" value="F:ferric-chelate reductase activity"/>
    <property type="evidence" value="ECO:0007669"/>
    <property type="project" value="TreeGrafter"/>
</dbReference>
<evidence type="ECO:0000259" key="4">
    <source>
        <dbReference type="PROSITE" id="PS51384"/>
    </source>
</evidence>
<evidence type="ECO:0000256" key="3">
    <source>
        <dbReference type="SAM" id="Phobius"/>
    </source>
</evidence>
<accession>A0A5N6LFT6</accession>
<comment type="caution">
    <text evidence="5">The sequence shown here is derived from an EMBL/GenBank/DDBJ whole genome shotgun (WGS) entry which is preliminary data.</text>
</comment>